<feature type="region of interest" description="Disordered" evidence="1">
    <location>
        <begin position="243"/>
        <end position="284"/>
    </location>
</feature>
<sequence precursor="true">MKKKMIMLAAFAFALTCTPHVAQASYLEKFIGVISQGTAAEKICRKASFFGGVFSIRSFEGRACSIKLIGAFAETVCPEKAGDYMSSQCHGIAVKALGGQDARIVLAQEISKISNSARNSFCAKAGNVNPALSVACAKASTMKPETDGTTGDSASQTNVVKIERTPAPLTRNVGKIESAPLTKIEKQMAITEITQEKQKIETLQQKVQKAPQIVMTKRGESLSSAKEKETKARLLEAAQKLSEAMKGLSESAKSVETGDITQEEVQKELEKAKTVENEVAQDLE</sequence>
<dbReference type="EMBL" id="BBVC01000041">
    <property type="protein sequence ID" value="GAO98304.1"/>
    <property type="molecule type" value="Genomic_DNA"/>
</dbReference>
<evidence type="ECO:0000313" key="4">
    <source>
        <dbReference type="Proteomes" id="UP000036771"/>
    </source>
</evidence>
<dbReference type="STRING" id="1629334.Cva_00953"/>
<accession>A0A0K8MEJ7</accession>
<protein>
    <submittedName>
        <fullName evidence="3">Uncharacterized protein</fullName>
    </submittedName>
</protein>
<dbReference type="AlphaFoldDB" id="A0A0K8MEJ7"/>
<keyword evidence="2" id="KW-0732">Signal</keyword>
<keyword evidence="4" id="KW-1185">Reference proteome</keyword>
<comment type="caution">
    <text evidence="3">The sequence shown here is derived from an EMBL/GenBank/DDBJ whole genome shotgun (WGS) entry which is preliminary data.</text>
</comment>
<evidence type="ECO:0000313" key="3">
    <source>
        <dbReference type="EMBL" id="GAO98304.1"/>
    </source>
</evidence>
<organism evidence="3 4">
    <name type="scientific">Caedimonas varicaedens</name>
    <dbReference type="NCBI Taxonomy" id="1629334"/>
    <lineage>
        <taxon>Bacteria</taxon>
        <taxon>Pseudomonadati</taxon>
        <taxon>Pseudomonadota</taxon>
        <taxon>Alphaproteobacteria</taxon>
        <taxon>Holosporales</taxon>
        <taxon>Caedimonadaceae</taxon>
        <taxon>Caedimonas</taxon>
    </lineage>
</organism>
<feature type="signal peptide" evidence="2">
    <location>
        <begin position="1"/>
        <end position="24"/>
    </location>
</feature>
<gene>
    <name evidence="3" type="ORF">Cva_00953</name>
</gene>
<proteinExistence type="predicted"/>
<dbReference type="Proteomes" id="UP000036771">
    <property type="component" value="Unassembled WGS sequence"/>
</dbReference>
<feature type="chain" id="PRO_5005512704" evidence="2">
    <location>
        <begin position="25"/>
        <end position="284"/>
    </location>
</feature>
<dbReference type="OrthoDB" id="8511272at2"/>
<evidence type="ECO:0000256" key="1">
    <source>
        <dbReference type="SAM" id="MobiDB-lite"/>
    </source>
</evidence>
<feature type="compositionally biased region" description="Basic and acidic residues" evidence="1">
    <location>
        <begin position="264"/>
        <end position="276"/>
    </location>
</feature>
<name>A0A0K8MEJ7_9PROT</name>
<reference evidence="3 4" key="1">
    <citation type="submission" date="2015-03" db="EMBL/GenBank/DDBJ databases">
        <title>Caedibacter varicaedens, whole genome shotgun sequence.</title>
        <authorList>
            <person name="Suzuki H."/>
            <person name="Dapper A.L."/>
            <person name="Gibson A.K."/>
            <person name="Jackson C."/>
            <person name="Lee H."/>
            <person name="Pejaver V.R."/>
            <person name="Doak T."/>
            <person name="Lynch M."/>
        </authorList>
    </citation>
    <scope>NUCLEOTIDE SEQUENCE [LARGE SCALE GENOMIC DNA]</scope>
</reference>
<evidence type="ECO:0000256" key="2">
    <source>
        <dbReference type="SAM" id="SignalP"/>
    </source>
</evidence>